<evidence type="ECO:0000256" key="1">
    <source>
        <dbReference type="ARBA" id="ARBA00004496"/>
    </source>
</evidence>
<dbReference type="GO" id="GO:0009691">
    <property type="term" value="P:cytokinin biosynthetic process"/>
    <property type="evidence" value="ECO:0007669"/>
    <property type="project" value="UniProtKB-KW"/>
</dbReference>
<evidence type="ECO:0000313" key="9">
    <source>
        <dbReference type="EMBL" id="KAA6385557.1"/>
    </source>
</evidence>
<proteinExistence type="inferred from homology"/>
<keyword evidence="5" id="KW-0539">Nucleus</keyword>
<evidence type="ECO:0000256" key="2">
    <source>
        <dbReference type="ARBA" id="ARBA00022490"/>
    </source>
</evidence>
<dbReference type="EMBL" id="SNRW01005214">
    <property type="protein sequence ID" value="KAA6385557.1"/>
    <property type="molecule type" value="Genomic_DNA"/>
</dbReference>
<protein>
    <submittedName>
        <fullName evidence="9">Uncharacterized protein</fullName>
    </submittedName>
</protein>
<dbReference type="Proteomes" id="UP000324800">
    <property type="component" value="Unassembled WGS sequence"/>
</dbReference>
<keyword evidence="3" id="KW-0203">Cytokinin biosynthesis</keyword>
<evidence type="ECO:0000256" key="6">
    <source>
        <dbReference type="ARBA" id="ARBA00024199"/>
    </source>
</evidence>
<reference evidence="9 10" key="1">
    <citation type="submission" date="2019-03" db="EMBL/GenBank/DDBJ databases">
        <title>Single cell metagenomics reveals metabolic interactions within the superorganism composed of flagellate Streblomastix strix and complex community of Bacteroidetes bacteria on its surface.</title>
        <authorList>
            <person name="Treitli S.C."/>
            <person name="Kolisko M."/>
            <person name="Husnik F."/>
            <person name="Keeling P."/>
            <person name="Hampl V."/>
        </authorList>
    </citation>
    <scope>NUCLEOTIDE SEQUENCE [LARGE SCALE GENOMIC DNA]</scope>
    <source>
        <strain evidence="9">ST1C</strain>
    </source>
</reference>
<feature type="compositionally biased region" description="Acidic residues" evidence="8">
    <location>
        <begin position="75"/>
        <end position="96"/>
    </location>
</feature>
<feature type="region of interest" description="Disordered" evidence="8">
    <location>
        <begin position="540"/>
        <end position="568"/>
    </location>
</feature>
<feature type="region of interest" description="Disordered" evidence="8">
    <location>
        <begin position="602"/>
        <end position="646"/>
    </location>
</feature>
<gene>
    <name evidence="9" type="ORF">EZS28_018916</name>
</gene>
<feature type="compositionally biased region" description="Basic and acidic residues" evidence="8">
    <location>
        <begin position="602"/>
        <end position="624"/>
    </location>
</feature>
<evidence type="ECO:0000256" key="3">
    <source>
        <dbReference type="ARBA" id="ARBA00022712"/>
    </source>
</evidence>
<organism evidence="9 10">
    <name type="scientific">Streblomastix strix</name>
    <dbReference type="NCBI Taxonomy" id="222440"/>
    <lineage>
        <taxon>Eukaryota</taxon>
        <taxon>Metamonada</taxon>
        <taxon>Preaxostyla</taxon>
        <taxon>Oxymonadida</taxon>
        <taxon>Streblomastigidae</taxon>
        <taxon>Streblomastix</taxon>
    </lineage>
</organism>
<dbReference type="AlphaFoldDB" id="A0A5J4VSK2"/>
<feature type="compositionally biased region" description="Basic and acidic residues" evidence="8">
    <location>
        <begin position="283"/>
        <end position="297"/>
    </location>
</feature>
<dbReference type="PANTHER" id="PTHR33347">
    <property type="entry name" value="OSJNBA0091C07.3 PROTEIN"/>
    <property type="match status" value="1"/>
</dbReference>
<evidence type="ECO:0000256" key="4">
    <source>
        <dbReference type="ARBA" id="ARBA00022864"/>
    </source>
</evidence>
<evidence type="ECO:0000256" key="5">
    <source>
        <dbReference type="ARBA" id="ARBA00023242"/>
    </source>
</evidence>
<feature type="compositionally biased region" description="Basic and acidic residues" evidence="8">
    <location>
        <begin position="182"/>
        <end position="192"/>
    </location>
</feature>
<feature type="coiled-coil region" evidence="7">
    <location>
        <begin position="405"/>
        <end position="448"/>
    </location>
</feature>
<sequence length="843" mass="98672">MKRKRETNQEQEKKESKKGRRNKRDEEEEQEQEQEEDQGKGKKRRRLIKNEESEDKEEVEQLKDNHNNNQQEQQQEIDLEFEEEDANQSEEYEEVETIFQQETRIFFFRPIAPPPSTQIQSSSSNKNNNSLIVTGKRAKNPPKKYDYNNLNQQQKMMQELQRIAKQNESKDVKGGKGNRNKKQADLEKERKKAMTSPTFNPNSLISANYFEFIPEFLTIEDLAVLCGPNPVLHFELHTLETQIENKDKEYKEQIEIDNIQKKNQLLNDNEELNNKNNKRGKQKQKENEKENEKVDNKNKKKSGRAKKNISESEEHEEDDDTKQPRQKRTIKKPTKFDDEDFIEIQESSFLQSQEQQLGITEIQSQRQKYIYDLSNQQIVTVEEDQFTYNQRVKRIQDENEWIKEIREIIVQFDSLKEKLDQIRKERKIEKELDELRLEDIENQQLENTIDINSFVIKDIPQRVKQRIKISSGSRISELKEKIADHITQYNFDYNITDNNTKLNPYRIRIGLPYKIDNSAIVIEDENDINLQNQIISSLSSSSQSQSSSNSSSSSSSSQPKQSFFEIPTGEEVEQDVLDAIRKMEEEEEQKIIQEQIAQMEKQEKLDKLEQDKQQQEKLEKEKGDQLSNDLTSQTLPLPKHQSSSSSNQISFIHPFLPLHPMQDITIEQQRMGLTSYSKLFKDDSKILSNALLDKQQVLQDSVLIQILDDPQGERLRKGDKIVNMYISLEKEIGFMKEKLDDDEDIESFIDDREQDDSFNSTRVNVISDDNLQIVAVDEIAAVELFMLQSEMEFAIMKMVKSEGYQSATLIVELDVQDGFYQIKEQGISNIQGCGLIIYEGITG</sequence>
<feature type="compositionally biased region" description="Acidic residues" evidence="8">
    <location>
        <begin position="26"/>
        <end position="36"/>
    </location>
</feature>
<evidence type="ECO:0000313" key="10">
    <source>
        <dbReference type="Proteomes" id="UP000324800"/>
    </source>
</evidence>
<dbReference type="PANTHER" id="PTHR33347:SF1">
    <property type="entry name" value="PROTEIN SOB FIVE-LIKE 5"/>
    <property type="match status" value="1"/>
</dbReference>
<feature type="compositionally biased region" description="Low complexity" evidence="8">
    <location>
        <begin position="540"/>
        <end position="558"/>
    </location>
</feature>
<dbReference type="InterPro" id="IPR044670">
    <property type="entry name" value="SOFL"/>
</dbReference>
<accession>A0A5J4VSK2</accession>
<dbReference type="GO" id="GO:0005737">
    <property type="term" value="C:cytoplasm"/>
    <property type="evidence" value="ECO:0007669"/>
    <property type="project" value="UniProtKB-SubCell"/>
</dbReference>
<keyword evidence="4" id="KW-0932">Cytokinin signaling pathway</keyword>
<feature type="region of interest" description="Disordered" evidence="8">
    <location>
        <begin position="166"/>
        <end position="197"/>
    </location>
</feature>
<comment type="subcellular location">
    <subcellularLocation>
        <location evidence="1">Cytoplasm</location>
    </subcellularLocation>
</comment>
<evidence type="ECO:0000256" key="8">
    <source>
        <dbReference type="SAM" id="MobiDB-lite"/>
    </source>
</evidence>
<name>A0A5J4VSK2_9EUKA</name>
<feature type="region of interest" description="Disordered" evidence="8">
    <location>
        <begin position="265"/>
        <end position="336"/>
    </location>
</feature>
<keyword evidence="2" id="KW-0963">Cytoplasm</keyword>
<dbReference type="GO" id="GO:0009736">
    <property type="term" value="P:cytokinin-activated signaling pathway"/>
    <property type="evidence" value="ECO:0007669"/>
    <property type="project" value="UniProtKB-KW"/>
</dbReference>
<feature type="compositionally biased region" description="Acidic residues" evidence="8">
    <location>
        <begin position="311"/>
        <end position="320"/>
    </location>
</feature>
<feature type="compositionally biased region" description="Basic residues" evidence="8">
    <location>
        <begin position="298"/>
        <end position="307"/>
    </location>
</feature>
<evidence type="ECO:0000256" key="7">
    <source>
        <dbReference type="SAM" id="Coils"/>
    </source>
</evidence>
<feature type="compositionally biased region" description="Low complexity" evidence="8">
    <location>
        <begin position="121"/>
        <end position="130"/>
    </location>
</feature>
<comment type="similarity">
    <text evidence="6">Belongs to the SOFL plant protein family.</text>
</comment>
<feature type="region of interest" description="Disordered" evidence="8">
    <location>
        <begin position="1"/>
        <end position="144"/>
    </location>
</feature>
<feature type="compositionally biased region" description="Basic residues" evidence="8">
    <location>
        <begin position="324"/>
        <end position="333"/>
    </location>
</feature>
<feature type="compositionally biased region" description="Basic and acidic residues" evidence="8">
    <location>
        <begin position="1"/>
        <end position="15"/>
    </location>
</feature>
<comment type="caution">
    <text evidence="9">The sequence shown here is derived from an EMBL/GenBank/DDBJ whole genome shotgun (WGS) entry which is preliminary data.</text>
</comment>
<keyword evidence="7" id="KW-0175">Coiled coil</keyword>